<dbReference type="AlphaFoldDB" id="A0A4R6SKN1"/>
<keyword evidence="2" id="KW-1185">Reference proteome</keyword>
<protein>
    <submittedName>
        <fullName evidence="1">Uncharacterized protein</fullName>
    </submittedName>
</protein>
<sequence>MPELGLRTWPPTPIETERLVLRAAEARDRTALLDLFSSPEVRRA</sequence>
<dbReference type="SUPFAM" id="SSF55729">
    <property type="entry name" value="Acyl-CoA N-acyltransferases (Nat)"/>
    <property type="match status" value="1"/>
</dbReference>
<gene>
    <name evidence="1" type="ORF">EV186_1021388</name>
</gene>
<evidence type="ECO:0000313" key="2">
    <source>
        <dbReference type="Proteomes" id="UP000295444"/>
    </source>
</evidence>
<dbReference type="Gene3D" id="3.40.630.30">
    <property type="match status" value="1"/>
</dbReference>
<comment type="caution">
    <text evidence="1">The sequence shown here is derived from an EMBL/GenBank/DDBJ whole genome shotgun (WGS) entry which is preliminary data.</text>
</comment>
<dbReference type="EMBL" id="SNXZ01000002">
    <property type="protein sequence ID" value="TDQ01519.1"/>
    <property type="molecule type" value="Genomic_DNA"/>
</dbReference>
<name>A0A4R6SKN1_LABRH</name>
<dbReference type="Proteomes" id="UP000295444">
    <property type="component" value="Unassembled WGS sequence"/>
</dbReference>
<organism evidence="1 2">
    <name type="scientific">Labedaea rhizosphaerae</name>
    <dbReference type="NCBI Taxonomy" id="598644"/>
    <lineage>
        <taxon>Bacteria</taxon>
        <taxon>Bacillati</taxon>
        <taxon>Actinomycetota</taxon>
        <taxon>Actinomycetes</taxon>
        <taxon>Pseudonocardiales</taxon>
        <taxon>Pseudonocardiaceae</taxon>
        <taxon>Labedaea</taxon>
    </lineage>
</organism>
<dbReference type="InterPro" id="IPR016181">
    <property type="entry name" value="Acyl_CoA_acyltransferase"/>
</dbReference>
<accession>A0A4R6SKN1</accession>
<dbReference type="RefSeq" id="WP_279538296.1">
    <property type="nucleotide sequence ID" value="NZ_SNXZ01000002.1"/>
</dbReference>
<evidence type="ECO:0000313" key="1">
    <source>
        <dbReference type="EMBL" id="TDQ01519.1"/>
    </source>
</evidence>
<reference evidence="1 2" key="1">
    <citation type="submission" date="2019-03" db="EMBL/GenBank/DDBJ databases">
        <title>Genomic Encyclopedia of Type Strains, Phase IV (KMG-IV): sequencing the most valuable type-strain genomes for metagenomic binning, comparative biology and taxonomic classification.</title>
        <authorList>
            <person name="Goeker M."/>
        </authorList>
    </citation>
    <scope>NUCLEOTIDE SEQUENCE [LARGE SCALE GENOMIC DNA]</scope>
    <source>
        <strain evidence="1 2">DSM 45361</strain>
    </source>
</reference>
<proteinExistence type="predicted"/>